<evidence type="ECO:0000313" key="2">
    <source>
        <dbReference type="Proteomes" id="UP000183670"/>
    </source>
</evidence>
<accession>A0A1G6G4D3</accession>
<sequence>MLLDNIQEECDCSCGSECQHDHCCHEHCSCEDKKCNAPISEEQSGIPVMEWNLNNLNDWD</sequence>
<reference evidence="1 2" key="1">
    <citation type="submission" date="2016-10" db="EMBL/GenBank/DDBJ databases">
        <authorList>
            <person name="de Groot N.N."/>
        </authorList>
    </citation>
    <scope>NUCLEOTIDE SEQUENCE [LARGE SCALE GENOMIC DNA]</scope>
    <source>
        <strain evidence="1 2">NLAE-zl-C500</strain>
    </source>
</reference>
<gene>
    <name evidence="1" type="ORF">SAMN05192581_10148</name>
</gene>
<organism evidence="1 2">
    <name type="scientific">Bacteroides ovatus</name>
    <dbReference type="NCBI Taxonomy" id="28116"/>
    <lineage>
        <taxon>Bacteria</taxon>
        <taxon>Pseudomonadati</taxon>
        <taxon>Bacteroidota</taxon>
        <taxon>Bacteroidia</taxon>
        <taxon>Bacteroidales</taxon>
        <taxon>Bacteroidaceae</taxon>
        <taxon>Bacteroides</taxon>
    </lineage>
</organism>
<dbReference type="EMBL" id="FMYE01000014">
    <property type="protein sequence ID" value="SDB76844.1"/>
    <property type="molecule type" value="Genomic_DNA"/>
</dbReference>
<dbReference type="Proteomes" id="UP000183670">
    <property type="component" value="Unassembled WGS sequence"/>
</dbReference>
<proteinExistence type="predicted"/>
<protein>
    <submittedName>
        <fullName evidence="1">Uncharacterized protein</fullName>
    </submittedName>
</protein>
<name>A0A1G6G4D3_BACOV</name>
<evidence type="ECO:0000313" key="1">
    <source>
        <dbReference type="EMBL" id="SDB76844.1"/>
    </source>
</evidence>
<dbReference type="AlphaFoldDB" id="A0A1G6G4D3"/>